<gene>
    <name evidence="1" type="ORF">SAMCFNEI73_Ch1873</name>
</gene>
<protein>
    <submittedName>
        <fullName evidence="1">Uncharacterized protein</fullName>
    </submittedName>
</protein>
<keyword evidence="2" id="KW-1185">Reference proteome</keyword>
<dbReference type="AlphaFoldDB" id="A0A1L3LM29"/>
<evidence type="ECO:0000313" key="1">
    <source>
        <dbReference type="EMBL" id="APG91162.1"/>
    </source>
</evidence>
<dbReference type="STRING" id="194963.SAMCFNEI73_Ch1873"/>
<reference evidence="1 2" key="1">
    <citation type="submission" date="2015-10" db="EMBL/GenBank/DDBJ databases">
        <title>Genomic differences between typical nodule nitrogen-fixing rhizobial strains and those coming from bean seeds.</title>
        <authorList>
            <person name="Peralta H."/>
            <person name="Aguilar-Vera A."/>
            <person name="Diaz R."/>
            <person name="Mora Y."/>
            <person name="Martinez-Batallar G."/>
            <person name="Salazar E."/>
            <person name="Vargas-Lagunas C."/>
            <person name="Encarnacion S."/>
            <person name="Girard L."/>
            <person name="Mora J."/>
        </authorList>
    </citation>
    <scope>NUCLEOTIDE SEQUENCE [LARGE SCALE GENOMIC DNA]</scope>
    <source>
        <strain evidence="1 2">CFNEI 73</strain>
    </source>
</reference>
<dbReference type="KEGG" id="same:SAMCFNEI73_Ch1873"/>
<accession>A0A1L3LM29</accession>
<sequence length="115" mass="13235">MIFKEHPIARCQGHTVERVTIFKSCRDIDVPGRSRNDRNLPLCAACYEGVGVIELRLQSAANYRPDIRLLRLDRIACRAISVHAVEGRLDFVSHQIPHENSSGFARALVWWIRLW</sequence>
<evidence type="ECO:0000313" key="2">
    <source>
        <dbReference type="Proteomes" id="UP000182306"/>
    </source>
</evidence>
<dbReference type="Proteomes" id="UP000182306">
    <property type="component" value="Chromosome"/>
</dbReference>
<name>A0A1L3LM29_9HYPH</name>
<proteinExistence type="predicted"/>
<organism evidence="1 2">
    <name type="scientific">Sinorhizobium americanum</name>
    <dbReference type="NCBI Taxonomy" id="194963"/>
    <lineage>
        <taxon>Bacteria</taxon>
        <taxon>Pseudomonadati</taxon>
        <taxon>Pseudomonadota</taxon>
        <taxon>Alphaproteobacteria</taxon>
        <taxon>Hyphomicrobiales</taxon>
        <taxon>Rhizobiaceae</taxon>
        <taxon>Sinorhizobium/Ensifer group</taxon>
        <taxon>Sinorhizobium</taxon>
    </lineage>
</organism>
<dbReference type="EMBL" id="CP013107">
    <property type="protein sequence ID" value="APG91162.1"/>
    <property type="molecule type" value="Genomic_DNA"/>
</dbReference>